<organism evidence="4 5">
    <name type="scientific">Citrobacter telavivensis</name>
    <dbReference type="NCBI Taxonomy" id="2653932"/>
    <lineage>
        <taxon>Bacteria</taxon>
        <taxon>Pseudomonadati</taxon>
        <taxon>Pseudomonadota</taxon>
        <taxon>Gammaproteobacteria</taxon>
        <taxon>Enterobacterales</taxon>
        <taxon>Enterobacteriaceae</taxon>
        <taxon>Citrobacter</taxon>
    </lineage>
</organism>
<proteinExistence type="predicted"/>
<keyword evidence="5" id="KW-1185">Reference proteome</keyword>
<keyword evidence="1 2" id="KW-0238">DNA-binding</keyword>
<evidence type="ECO:0000256" key="1">
    <source>
        <dbReference type="ARBA" id="ARBA00023125"/>
    </source>
</evidence>
<dbReference type="InterPro" id="IPR036388">
    <property type="entry name" value="WH-like_DNA-bd_sf"/>
</dbReference>
<feature type="domain" description="OmpR/PhoB-type" evidence="3">
    <location>
        <begin position="16"/>
        <end position="118"/>
    </location>
</feature>
<dbReference type="InterPro" id="IPR016032">
    <property type="entry name" value="Sig_transdc_resp-reg_C-effctor"/>
</dbReference>
<evidence type="ECO:0000313" key="5">
    <source>
        <dbReference type="Proteomes" id="UP000475079"/>
    </source>
</evidence>
<dbReference type="Pfam" id="PF00486">
    <property type="entry name" value="Trans_reg_C"/>
    <property type="match status" value="1"/>
</dbReference>
<dbReference type="GO" id="GO:0006355">
    <property type="term" value="P:regulation of DNA-templated transcription"/>
    <property type="evidence" value="ECO:0007669"/>
    <property type="project" value="InterPro"/>
</dbReference>
<dbReference type="Proteomes" id="UP000475079">
    <property type="component" value="Unassembled WGS sequence"/>
</dbReference>
<feature type="DNA-binding region" description="OmpR/PhoB-type" evidence="2">
    <location>
        <begin position="16"/>
        <end position="118"/>
    </location>
</feature>
<protein>
    <recommendedName>
        <fullName evidence="3">OmpR/PhoB-type domain-containing protein</fullName>
    </recommendedName>
</protein>
<sequence length="144" mass="16680">MDDMDKTIFGYYIEPDVYFDINKRMLVNVDKNIRSHSYSPVILRETMFHLLVYLLENAKGNIISNSDILLNVWDNHGLSSSNQRLWQVMNALKIKLNAVGITEDFIMRVESKGYYVRENLVNVLYTNKKNGFIGKPSNAEQVIS</sequence>
<dbReference type="GO" id="GO:0003677">
    <property type="term" value="F:DNA binding"/>
    <property type="evidence" value="ECO:0007669"/>
    <property type="project" value="UniProtKB-UniRule"/>
</dbReference>
<evidence type="ECO:0000313" key="4">
    <source>
        <dbReference type="EMBL" id="MPQ49826.1"/>
    </source>
</evidence>
<dbReference type="GO" id="GO:0000160">
    <property type="term" value="P:phosphorelay signal transduction system"/>
    <property type="evidence" value="ECO:0007669"/>
    <property type="project" value="InterPro"/>
</dbReference>
<dbReference type="InterPro" id="IPR001867">
    <property type="entry name" value="OmpR/PhoB-type_DNA-bd"/>
</dbReference>
<accession>A0A6L5E397</accession>
<evidence type="ECO:0000256" key="2">
    <source>
        <dbReference type="PROSITE-ProRule" id="PRU01091"/>
    </source>
</evidence>
<reference evidence="4 5" key="1">
    <citation type="submission" date="2019-10" db="EMBL/GenBank/DDBJ databases">
        <title>Characterization of a new Citrobacter species.</title>
        <authorList>
            <person name="Goncalves Ribeiro T."/>
            <person name="Izdebski R."/>
            <person name="Urbanowicz P."/>
            <person name="Carmeli Y."/>
            <person name="Gniadkowski M."/>
            <person name="Peixe L."/>
        </authorList>
    </citation>
    <scope>NUCLEOTIDE SEQUENCE [LARGE SCALE GENOMIC DNA]</scope>
    <source>
        <strain evidence="4 5">NMI7905_11</strain>
    </source>
</reference>
<dbReference type="SUPFAM" id="SSF46894">
    <property type="entry name" value="C-terminal effector domain of the bipartite response regulators"/>
    <property type="match status" value="1"/>
</dbReference>
<evidence type="ECO:0000259" key="3">
    <source>
        <dbReference type="PROSITE" id="PS51755"/>
    </source>
</evidence>
<comment type="caution">
    <text evidence="4">The sequence shown here is derived from an EMBL/GenBank/DDBJ whole genome shotgun (WGS) entry which is preliminary data.</text>
</comment>
<dbReference type="Gene3D" id="1.10.10.10">
    <property type="entry name" value="Winged helix-like DNA-binding domain superfamily/Winged helix DNA-binding domain"/>
    <property type="match status" value="1"/>
</dbReference>
<name>A0A6L5E397_9ENTR</name>
<dbReference type="EMBL" id="WHIY01000002">
    <property type="protein sequence ID" value="MPQ49826.1"/>
    <property type="molecule type" value="Genomic_DNA"/>
</dbReference>
<dbReference type="AlphaFoldDB" id="A0A6L5E397"/>
<gene>
    <name evidence="4" type="ORF">GBB84_02685</name>
</gene>
<dbReference type="PROSITE" id="PS51755">
    <property type="entry name" value="OMPR_PHOB"/>
    <property type="match status" value="1"/>
</dbReference>